<comment type="caution">
    <text evidence="5">The sequence shown here is derived from an EMBL/GenBank/DDBJ whole genome shotgun (WGS) entry which is preliminary data.</text>
</comment>
<dbReference type="InterPro" id="IPR036390">
    <property type="entry name" value="WH_DNA-bd_sf"/>
</dbReference>
<dbReference type="Proteomes" id="UP000621510">
    <property type="component" value="Unassembled WGS sequence"/>
</dbReference>
<evidence type="ECO:0000313" key="6">
    <source>
        <dbReference type="Proteomes" id="UP000621510"/>
    </source>
</evidence>
<sequence>MSRKGDVLALGPLESEIMRVCWDADTPVTVRDVLGTLNAARSRPLAYTTVMTSMGRLADKGALDRTRVGRGFMYTPAVADEAALAVREVLRTHGNAAITHFAAEASVDPGLRDRLRRLLEDSP</sequence>
<dbReference type="SUPFAM" id="SSF46785">
    <property type="entry name" value="Winged helix' DNA-binding domain"/>
    <property type="match status" value="1"/>
</dbReference>
<dbReference type="EMBL" id="JAERRG010000011">
    <property type="protein sequence ID" value="MBL1115992.1"/>
    <property type="molecule type" value="Genomic_DNA"/>
</dbReference>
<protein>
    <submittedName>
        <fullName evidence="5">BlaI/MecI/CopY family transcriptional regulator</fullName>
    </submittedName>
</protein>
<comment type="similarity">
    <text evidence="1">Belongs to the BlaI transcriptional regulatory family.</text>
</comment>
<gene>
    <name evidence="5" type="ORF">JK364_26825</name>
</gene>
<evidence type="ECO:0000313" key="5">
    <source>
        <dbReference type="EMBL" id="MBL1115992.1"/>
    </source>
</evidence>
<dbReference type="Gene3D" id="1.10.10.10">
    <property type="entry name" value="Winged helix-like DNA-binding domain superfamily/Winged helix DNA-binding domain"/>
    <property type="match status" value="1"/>
</dbReference>
<keyword evidence="2" id="KW-0805">Transcription regulation</keyword>
<dbReference type="InterPro" id="IPR005650">
    <property type="entry name" value="BlaI_family"/>
</dbReference>
<evidence type="ECO:0000256" key="4">
    <source>
        <dbReference type="ARBA" id="ARBA00023163"/>
    </source>
</evidence>
<dbReference type="InterPro" id="IPR036388">
    <property type="entry name" value="WH-like_DNA-bd_sf"/>
</dbReference>
<reference evidence="5 6" key="1">
    <citation type="submission" date="2021-01" db="EMBL/GenBank/DDBJ databases">
        <title>WGS of actinomycetes isolated from Thailand.</title>
        <authorList>
            <person name="Thawai C."/>
        </authorList>
    </citation>
    <scope>NUCLEOTIDE SEQUENCE [LARGE SCALE GENOMIC DNA]</scope>
    <source>
        <strain evidence="5 6">CA3R110</strain>
    </source>
</reference>
<organism evidence="5 6">
    <name type="scientific">Streptomyces endocoffeicus</name>
    <dbReference type="NCBI Taxonomy" id="2898945"/>
    <lineage>
        <taxon>Bacteria</taxon>
        <taxon>Bacillati</taxon>
        <taxon>Actinomycetota</taxon>
        <taxon>Actinomycetes</taxon>
        <taxon>Kitasatosporales</taxon>
        <taxon>Streptomycetaceae</taxon>
        <taxon>Streptomyces</taxon>
    </lineage>
</organism>
<name>A0ABS1PU92_9ACTN</name>
<keyword evidence="3" id="KW-0238">DNA-binding</keyword>
<keyword evidence="6" id="KW-1185">Reference proteome</keyword>
<evidence type="ECO:0000256" key="2">
    <source>
        <dbReference type="ARBA" id="ARBA00023015"/>
    </source>
</evidence>
<accession>A0ABS1PU92</accession>
<proteinExistence type="inferred from homology"/>
<evidence type="ECO:0000256" key="1">
    <source>
        <dbReference type="ARBA" id="ARBA00011046"/>
    </source>
</evidence>
<dbReference type="RefSeq" id="WP_201853982.1">
    <property type="nucleotide sequence ID" value="NZ_JAERRG010000011.1"/>
</dbReference>
<keyword evidence="4" id="KW-0804">Transcription</keyword>
<evidence type="ECO:0000256" key="3">
    <source>
        <dbReference type="ARBA" id="ARBA00023125"/>
    </source>
</evidence>
<dbReference type="Pfam" id="PF03965">
    <property type="entry name" value="Penicillinase_R"/>
    <property type="match status" value="1"/>
</dbReference>